<evidence type="ECO:0000313" key="1">
    <source>
        <dbReference type="EMBL" id="CCA15033.1"/>
    </source>
</evidence>
<reference evidence="1" key="1">
    <citation type="journal article" date="2011" name="PLoS Biol.">
        <title>Gene gain and loss during evolution of obligate parasitism in the white rust pathogen of Arabidopsis thaliana.</title>
        <authorList>
            <person name="Kemen E."/>
            <person name="Gardiner A."/>
            <person name="Schultz-Larsen T."/>
            <person name="Kemen A.C."/>
            <person name="Balmuth A.L."/>
            <person name="Robert-Seilaniantz A."/>
            <person name="Bailey K."/>
            <person name="Holub E."/>
            <person name="Studholme D.J."/>
            <person name="Maclean D."/>
            <person name="Jones J.D."/>
        </authorList>
    </citation>
    <scope>NUCLEOTIDE SEQUENCE</scope>
</reference>
<dbReference type="EMBL" id="FR824053">
    <property type="protein sequence ID" value="CCA15033.1"/>
    <property type="molecule type" value="Genomic_DNA"/>
</dbReference>
<gene>
    <name evidence="1" type="primary">AlNc14C8G1033</name>
    <name evidence="1" type="ORF">ALNC14_011760</name>
</gene>
<reference evidence="1" key="2">
    <citation type="submission" date="2011-02" db="EMBL/GenBank/DDBJ databases">
        <authorList>
            <person name="MacLean D."/>
        </authorList>
    </citation>
    <scope>NUCLEOTIDE SEQUENCE</scope>
</reference>
<accession>F0W1V4</accession>
<sequence>MYEALEVVDDKTSAEISSIRRAKNAKMRPLDHTLVSLSDTCTYFMDPFEYSRRA</sequence>
<dbReference type="HOGENOM" id="CLU_3054325_0_0_1"/>
<name>F0W1V4_9STRA</name>
<proteinExistence type="predicted"/>
<dbReference type="AlphaFoldDB" id="F0W1V4"/>
<protein>
    <submittedName>
        <fullName evidence="1">AlNc14C8G1033 protein</fullName>
    </submittedName>
</protein>
<organism evidence="1">
    <name type="scientific">Albugo laibachii Nc14</name>
    <dbReference type="NCBI Taxonomy" id="890382"/>
    <lineage>
        <taxon>Eukaryota</taxon>
        <taxon>Sar</taxon>
        <taxon>Stramenopiles</taxon>
        <taxon>Oomycota</taxon>
        <taxon>Peronosporomycetes</taxon>
        <taxon>Albuginales</taxon>
        <taxon>Albuginaceae</taxon>
        <taxon>Albugo</taxon>
    </lineage>
</organism>